<accession>A0A2X1UL26</accession>
<evidence type="ECO:0000259" key="1">
    <source>
        <dbReference type="Pfam" id="PF12697"/>
    </source>
</evidence>
<dbReference type="Proteomes" id="UP000250242">
    <property type="component" value="Unassembled WGS sequence"/>
</dbReference>
<dbReference type="Gene3D" id="3.40.50.1820">
    <property type="entry name" value="alpha/beta hydrolase"/>
    <property type="match status" value="1"/>
</dbReference>
<dbReference type="EC" id="3.1.-.-" evidence="2"/>
<dbReference type="GO" id="GO:0016787">
    <property type="term" value="F:hydrolase activity"/>
    <property type="evidence" value="ECO:0007669"/>
    <property type="project" value="UniProtKB-KW"/>
</dbReference>
<dbReference type="AlphaFoldDB" id="A0A2X1UL26"/>
<dbReference type="InterPro" id="IPR000073">
    <property type="entry name" value="AB_hydrolase_1"/>
</dbReference>
<dbReference type="PANTHER" id="PTHR43194">
    <property type="entry name" value="HYDROLASE ALPHA/BETA FOLD FAMILY"/>
    <property type="match status" value="1"/>
</dbReference>
<dbReference type="InterPro" id="IPR029058">
    <property type="entry name" value="AB_hydrolase_fold"/>
</dbReference>
<dbReference type="EMBL" id="UATH01000001">
    <property type="protein sequence ID" value="SPY07849.1"/>
    <property type="molecule type" value="Genomic_DNA"/>
</dbReference>
<organism evidence="2 3">
    <name type="scientific">Oligella urethralis</name>
    <dbReference type="NCBI Taxonomy" id="90245"/>
    <lineage>
        <taxon>Bacteria</taxon>
        <taxon>Pseudomonadati</taxon>
        <taxon>Pseudomonadota</taxon>
        <taxon>Betaproteobacteria</taxon>
        <taxon>Burkholderiales</taxon>
        <taxon>Alcaligenaceae</taxon>
        <taxon>Oligella</taxon>
    </lineage>
</organism>
<dbReference type="RefSeq" id="WP_113062455.1">
    <property type="nucleotide sequence ID" value="NZ_UATH01000001.1"/>
</dbReference>
<evidence type="ECO:0000313" key="3">
    <source>
        <dbReference type="Proteomes" id="UP000250242"/>
    </source>
</evidence>
<dbReference type="SUPFAM" id="SSF53474">
    <property type="entry name" value="alpha/beta-Hydrolases"/>
    <property type="match status" value="1"/>
</dbReference>
<gene>
    <name evidence="2" type="primary">ybfF</name>
    <name evidence="2" type="ORF">NCTC11009_01062</name>
</gene>
<sequence length="284" mass="31735">MRSGKKLTLKDGTQIFYRDSHPEGYQGLTVIALAGLTRNSLDFEYLAAHFDPKIRLLRIDSRGRGYSDWREASSYTVPQETEDVLEVMEQLGIERAAFIGTSRGGLIAMGLAYAAPERIVGVLFNDIGPVIEMAGLLNIGDYLGIAPTARTLEEMAAHLKAARVGFHQVPDARWLEEAQHQYLQAEDGVKLFYDPALRQSFVESNIEQNPVLWDFFDLLADKPVAVIRGENSDILSAETVLAMQQRRPDMLACTLKDRGHVPFLDEPEALQTIEAWLAQCQQSL</sequence>
<keyword evidence="2" id="KW-0378">Hydrolase</keyword>
<dbReference type="Pfam" id="PF12697">
    <property type="entry name" value="Abhydrolase_6"/>
    <property type="match status" value="1"/>
</dbReference>
<proteinExistence type="predicted"/>
<reference evidence="2 3" key="1">
    <citation type="submission" date="2018-06" db="EMBL/GenBank/DDBJ databases">
        <authorList>
            <consortium name="Pathogen Informatics"/>
            <person name="Doyle S."/>
        </authorList>
    </citation>
    <scope>NUCLEOTIDE SEQUENCE [LARGE SCALE GENOMIC DNA]</scope>
    <source>
        <strain evidence="2 3">NCTC11009</strain>
    </source>
</reference>
<feature type="domain" description="AB hydrolase-1" evidence="1">
    <location>
        <begin position="34"/>
        <end position="270"/>
    </location>
</feature>
<dbReference type="PANTHER" id="PTHR43194:SF2">
    <property type="entry name" value="PEROXISOMAL MEMBRANE PROTEIN LPX1"/>
    <property type="match status" value="1"/>
</dbReference>
<evidence type="ECO:0000313" key="2">
    <source>
        <dbReference type="EMBL" id="SPY07849.1"/>
    </source>
</evidence>
<protein>
    <submittedName>
        <fullName evidence="2">Esterase ybfF</fullName>
        <ecNumber evidence="2">3.1.-.-</ecNumber>
    </submittedName>
</protein>
<name>A0A2X1UL26_9BURK</name>
<dbReference type="InterPro" id="IPR050228">
    <property type="entry name" value="Carboxylesterase_BioH"/>
</dbReference>